<feature type="region of interest" description="Disordered" evidence="1">
    <location>
        <begin position="262"/>
        <end position="287"/>
    </location>
</feature>
<name>A0AAN6DBE0_9ASCO</name>
<reference evidence="2 4" key="1">
    <citation type="journal article" date="2021" name="G3 (Bethesda)">
        <title>Genomic diversity, chromosomal rearrangements, and interspecies hybridization in the ogataea polymorpha species complex.</title>
        <authorList>
            <person name="Hanson S.J."/>
            <person name="Cinneide E.O."/>
            <person name="Salzberg L.I."/>
            <person name="Wolfe K.H."/>
            <person name="McGowan J."/>
            <person name="Fitzpatrick D.A."/>
            <person name="Matlin K."/>
        </authorList>
    </citation>
    <scope>NUCLEOTIDE SEQUENCE</scope>
    <source>
        <strain evidence="3">81-436-3</strain>
        <strain evidence="2">83-405-1</strain>
    </source>
</reference>
<feature type="compositionally biased region" description="Basic and acidic residues" evidence="1">
    <location>
        <begin position="339"/>
        <end position="351"/>
    </location>
</feature>
<dbReference type="EMBL" id="JAHLUH010000001">
    <property type="protein sequence ID" value="KAG7730950.1"/>
    <property type="molecule type" value="Genomic_DNA"/>
</dbReference>
<dbReference type="Proteomes" id="UP000738402">
    <property type="component" value="Unassembled WGS sequence"/>
</dbReference>
<feature type="region of interest" description="Disordered" evidence="1">
    <location>
        <begin position="305"/>
        <end position="377"/>
    </location>
</feature>
<dbReference type="Proteomes" id="UP000697297">
    <property type="component" value="Unassembled WGS sequence"/>
</dbReference>
<evidence type="ECO:0000313" key="3">
    <source>
        <dbReference type="EMBL" id="KAG7762000.1"/>
    </source>
</evidence>
<protein>
    <submittedName>
        <fullName evidence="2">Uncharacterized protein</fullName>
    </submittedName>
</protein>
<dbReference type="EMBL" id="JAHLUN010000018">
    <property type="protein sequence ID" value="KAG7762000.1"/>
    <property type="molecule type" value="Genomic_DNA"/>
</dbReference>
<organism evidence="2 5">
    <name type="scientific">Ogataea haglerorum</name>
    <dbReference type="NCBI Taxonomy" id="1937702"/>
    <lineage>
        <taxon>Eukaryota</taxon>
        <taxon>Fungi</taxon>
        <taxon>Dikarya</taxon>
        <taxon>Ascomycota</taxon>
        <taxon>Saccharomycotina</taxon>
        <taxon>Pichiomycetes</taxon>
        <taxon>Pichiales</taxon>
        <taxon>Pichiaceae</taxon>
        <taxon>Ogataea</taxon>
    </lineage>
</organism>
<feature type="compositionally biased region" description="Polar residues" evidence="1">
    <location>
        <begin position="352"/>
        <end position="365"/>
    </location>
</feature>
<dbReference type="AlphaFoldDB" id="A0AAN6DBE0"/>
<evidence type="ECO:0000313" key="2">
    <source>
        <dbReference type="EMBL" id="KAG7730950.1"/>
    </source>
</evidence>
<sequence length="522" mass="59304">MWLVESTDDGILHLLLPDKVYLVGRKKDAEFHIPHKSVSRLEFSFKAKGDTLEIANVCPRPKLGAVEINGVSLGYQEVLRFDSGTGDLTIRGKGFLMRAIWKNMVTNMVFPELQDLAHSDDRHITHYFVTGEETIGQLIELCRSNPEIKIMDRQWLQQINWPGLESNFQKYWHDDQICLPAIGKAYDDLKDLSGIQFKKPGPSDLLVFCFRCHHESVGRFKKVVDENMPIKVVLEFDPSAAEVKDTKKLAVQDIPSAGLGFKDMLSSGDSQSSRRHAKRMSGSLGSSQMFLPDIDDFEVIKSDPVISSEKDTTSRAASNETGVSPGREVVARFQALLHSTRDPVQRADQNESNKSITEPTSTSTYAHKKESSHELPLVEVLQEAKKAKEESQDREIAGETLQPKITKFIVAVKEFQPHQYMGANRKWRGREDYSNFRKTNNGEQNDVVFDAMASYIRLKPSSYNSALTREGIHLEEDRIPELDREFDFPRRKRPFPFRPAAMVQRASIDDDDDIPVFKSSRK</sequence>
<keyword evidence="4" id="KW-1185">Reference proteome</keyword>
<evidence type="ECO:0000256" key="1">
    <source>
        <dbReference type="SAM" id="MobiDB-lite"/>
    </source>
</evidence>
<comment type="caution">
    <text evidence="2">The sequence shown here is derived from an EMBL/GenBank/DDBJ whole genome shotgun (WGS) entry which is preliminary data.</text>
</comment>
<evidence type="ECO:0000313" key="5">
    <source>
        <dbReference type="Proteomes" id="UP000738402"/>
    </source>
</evidence>
<evidence type="ECO:0000313" key="4">
    <source>
        <dbReference type="Proteomes" id="UP000697297"/>
    </source>
</evidence>
<proteinExistence type="predicted"/>
<gene>
    <name evidence="2" type="ORF">KL933_000745</name>
    <name evidence="3" type="ORF">KL946_005046</name>
</gene>
<accession>A0AAN6DBE0</accession>